<evidence type="ECO:0000256" key="1">
    <source>
        <dbReference type="ARBA" id="ARBA00001947"/>
    </source>
</evidence>
<dbReference type="EMBL" id="JAPDOD010000012">
    <property type="protein sequence ID" value="MDA0161391.1"/>
    <property type="molecule type" value="Genomic_DNA"/>
</dbReference>
<dbReference type="GO" id="GO:0005615">
    <property type="term" value="C:extracellular space"/>
    <property type="evidence" value="ECO:0007669"/>
    <property type="project" value="TreeGrafter"/>
</dbReference>
<evidence type="ECO:0000256" key="2">
    <source>
        <dbReference type="ARBA" id="ARBA00005988"/>
    </source>
</evidence>
<dbReference type="InterPro" id="IPR000834">
    <property type="entry name" value="Peptidase_M14"/>
</dbReference>
<dbReference type="Gene3D" id="3.40.630.10">
    <property type="entry name" value="Zn peptidases"/>
    <property type="match status" value="1"/>
</dbReference>
<keyword evidence="9" id="KW-0121">Carboxypeptidase</keyword>
<reference evidence="9" key="1">
    <citation type="submission" date="2022-10" db="EMBL/GenBank/DDBJ databases">
        <title>The WGS of Solirubrobacter ginsenosidimutans DSM 21036.</title>
        <authorList>
            <person name="Jiang Z."/>
        </authorList>
    </citation>
    <scope>NUCLEOTIDE SEQUENCE</scope>
    <source>
        <strain evidence="9">DSM 21036</strain>
    </source>
</reference>
<dbReference type="GO" id="GO:0008270">
    <property type="term" value="F:zinc ion binding"/>
    <property type="evidence" value="ECO:0007669"/>
    <property type="project" value="InterPro"/>
</dbReference>
<feature type="active site" description="Proton donor/acceptor" evidence="7">
    <location>
        <position position="360"/>
    </location>
</feature>
<evidence type="ECO:0000259" key="8">
    <source>
        <dbReference type="PROSITE" id="PS52035"/>
    </source>
</evidence>
<dbReference type="AlphaFoldDB" id="A0A9X3MR26"/>
<protein>
    <submittedName>
        <fullName evidence="9">M14 family zinc carboxypeptidase</fullName>
    </submittedName>
</protein>
<dbReference type="Pfam" id="PF00246">
    <property type="entry name" value="Peptidase_M14"/>
    <property type="match status" value="1"/>
</dbReference>
<dbReference type="PANTHER" id="PTHR11705:SF143">
    <property type="entry name" value="SLL0236 PROTEIN"/>
    <property type="match status" value="1"/>
</dbReference>
<dbReference type="SUPFAM" id="SSF53187">
    <property type="entry name" value="Zn-dependent exopeptidases"/>
    <property type="match status" value="1"/>
</dbReference>
<comment type="similarity">
    <text evidence="2 7">Belongs to the peptidase M14 family.</text>
</comment>
<feature type="domain" description="Peptidase M14" evidence="8">
    <location>
        <begin position="88"/>
        <end position="390"/>
    </location>
</feature>
<keyword evidence="5" id="KW-0862">Zinc</keyword>
<keyword evidence="4" id="KW-0378">Hydrolase</keyword>
<evidence type="ECO:0000256" key="3">
    <source>
        <dbReference type="ARBA" id="ARBA00022670"/>
    </source>
</evidence>
<name>A0A9X3MR26_9ACTN</name>
<evidence type="ECO:0000313" key="9">
    <source>
        <dbReference type="EMBL" id="MDA0161391.1"/>
    </source>
</evidence>
<evidence type="ECO:0000256" key="4">
    <source>
        <dbReference type="ARBA" id="ARBA00022801"/>
    </source>
</evidence>
<dbReference type="GO" id="GO:0004181">
    <property type="term" value="F:metallocarboxypeptidase activity"/>
    <property type="evidence" value="ECO:0007669"/>
    <property type="project" value="InterPro"/>
</dbReference>
<comment type="cofactor">
    <cofactor evidence="1">
        <name>Zn(2+)</name>
        <dbReference type="ChEBI" id="CHEBI:29105"/>
    </cofactor>
</comment>
<dbReference type="PROSITE" id="PS52035">
    <property type="entry name" value="PEPTIDASE_M14"/>
    <property type="match status" value="1"/>
</dbReference>
<keyword evidence="3" id="KW-0645">Protease</keyword>
<evidence type="ECO:0000256" key="6">
    <source>
        <dbReference type="ARBA" id="ARBA00023049"/>
    </source>
</evidence>
<keyword evidence="10" id="KW-1185">Reference proteome</keyword>
<sequence>MHSTAHAVLNQLEALGLDVTYEGDTRTELMLHGPEDVQILKDTGLAYDVLMDDMDGANDARLKSEDDHQAKVDKGIAPLSTLPTGRVAYRDLASINAELQQLATTYPDKVKLFTLNKTSLLGKTIYGVEVSHNVAQNVGKPEFQLTGAHHAREWPTAEFTMEFIWDLLLNDGTDADATNLLEKGKLIAIPVVNVDGYDLSRSLQNEQKRKNCRITSGVIPTLADCTLAANINRGIDLNRNYLPFWGGPGSSTSSTASNTRGEAPGSEPEIAGMINMGNTNNITLAINNHTPDQRLLRAPSSSNEPDVLADQVAYQGLLDRLSKNLPGWPAGPWTDVYYEASSTAEQQAYYAYGAFGFTPEATPGFSGTQTFHPPYQNVIDNYLGTGTRYAGQTMRGLYYDAFKAAEEPALHSVISGTAPAGATLTLTKTYTLDTSSTVFTTGQPAEVRTLPNALKLTMNVPASGKFEWHVNPSLRPSQYTDQFVDESYTLTCTAPDGTVLETTTVKIARGQVVNRSLCTQGGVGGSVPSTLALTLGAPATFGAFAPGIAKEYDATTTANTVSTAGNAALSVADADPVNTGKLVNGAFTLASPLRAAATSPAGVGSALAAIGGSAAPTSLLTYAGPVSNDPVSVAFKQAIGANDALRTGTYSKTLTFTLSTTNP</sequence>
<dbReference type="Proteomes" id="UP001149140">
    <property type="component" value="Unassembled WGS sequence"/>
</dbReference>
<keyword evidence="6" id="KW-0482">Metalloprotease</keyword>
<evidence type="ECO:0000256" key="5">
    <source>
        <dbReference type="ARBA" id="ARBA00022833"/>
    </source>
</evidence>
<dbReference type="SMART" id="SM00631">
    <property type="entry name" value="Zn_pept"/>
    <property type="match status" value="1"/>
</dbReference>
<evidence type="ECO:0000313" key="10">
    <source>
        <dbReference type="Proteomes" id="UP001149140"/>
    </source>
</evidence>
<gene>
    <name evidence="9" type="ORF">OM076_14025</name>
</gene>
<organism evidence="9 10">
    <name type="scientific">Solirubrobacter ginsenosidimutans</name>
    <dbReference type="NCBI Taxonomy" id="490573"/>
    <lineage>
        <taxon>Bacteria</taxon>
        <taxon>Bacillati</taxon>
        <taxon>Actinomycetota</taxon>
        <taxon>Thermoleophilia</taxon>
        <taxon>Solirubrobacterales</taxon>
        <taxon>Solirubrobacteraceae</taxon>
        <taxon>Solirubrobacter</taxon>
    </lineage>
</organism>
<dbReference type="RefSeq" id="WP_270040601.1">
    <property type="nucleotide sequence ID" value="NZ_JAPDOD010000012.1"/>
</dbReference>
<evidence type="ECO:0000256" key="7">
    <source>
        <dbReference type="PROSITE-ProRule" id="PRU01379"/>
    </source>
</evidence>
<dbReference type="PANTHER" id="PTHR11705">
    <property type="entry name" value="PROTEASE FAMILY M14 CARBOXYPEPTIDASE A,B"/>
    <property type="match status" value="1"/>
</dbReference>
<accession>A0A9X3MR26</accession>
<proteinExistence type="inferred from homology"/>
<dbReference type="GO" id="GO:0006508">
    <property type="term" value="P:proteolysis"/>
    <property type="evidence" value="ECO:0007669"/>
    <property type="project" value="UniProtKB-KW"/>
</dbReference>
<comment type="caution">
    <text evidence="9">The sequence shown here is derived from an EMBL/GenBank/DDBJ whole genome shotgun (WGS) entry which is preliminary data.</text>
</comment>